<comment type="similarity">
    <text evidence="1 3">Belongs to the sulfotransferase 1 family.</text>
</comment>
<name>A0AAN8VD07_9MAGN</name>
<gene>
    <name evidence="5" type="ORF">RJ641_009478</name>
</gene>
<sequence length="340" mass="38903">MVWLLTDSISLPKIDNGSAKANHHYKDKIISGLPRDERWLSIFDCYQYQGFWYYPGHLEGVMSAQEHFVANPTDVIISNAPKTGSTWIKALTFAIATRSKYNSSNSPLLTSLPHYCMPALEVISSLKFPITQSLEIPLFATHIPYDSLPKSVLSSRCKIIYICREPKDVLVSLWYHMKRHARKDKASLSLQEAFELFCEGVSVFGPYWDHILGYWKASMESPQRILFLKYEDLKKDAHFYVQKIADFMGYPFSLNEEKKGAVQEIVDLCSFENLSNLEVNKTGKHHVSGSNIVDNSAFFRKGEVGDWKNHLTPEMAERIDKITEQKLGRFGLEFDTAAKK</sequence>
<dbReference type="Proteomes" id="UP001370490">
    <property type="component" value="Unassembled WGS sequence"/>
</dbReference>
<protein>
    <recommendedName>
        <fullName evidence="3">Sulfotransferase</fullName>
        <ecNumber evidence="3">2.8.2.-</ecNumber>
    </recommendedName>
</protein>
<dbReference type="EMBL" id="JBAMMX010000016">
    <property type="protein sequence ID" value="KAK6925152.1"/>
    <property type="molecule type" value="Genomic_DNA"/>
</dbReference>
<comment type="caution">
    <text evidence="5">The sequence shown here is derived from an EMBL/GenBank/DDBJ whole genome shotgun (WGS) entry which is preliminary data.</text>
</comment>
<organism evidence="5 6">
    <name type="scientific">Dillenia turbinata</name>
    <dbReference type="NCBI Taxonomy" id="194707"/>
    <lineage>
        <taxon>Eukaryota</taxon>
        <taxon>Viridiplantae</taxon>
        <taxon>Streptophyta</taxon>
        <taxon>Embryophyta</taxon>
        <taxon>Tracheophyta</taxon>
        <taxon>Spermatophyta</taxon>
        <taxon>Magnoliopsida</taxon>
        <taxon>eudicotyledons</taxon>
        <taxon>Gunneridae</taxon>
        <taxon>Pentapetalae</taxon>
        <taxon>Dilleniales</taxon>
        <taxon>Dilleniaceae</taxon>
        <taxon>Dillenia</taxon>
    </lineage>
</organism>
<evidence type="ECO:0000259" key="4">
    <source>
        <dbReference type="Pfam" id="PF00685"/>
    </source>
</evidence>
<evidence type="ECO:0000313" key="6">
    <source>
        <dbReference type="Proteomes" id="UP001370490"/>
    </source>
</evidence>
<dbReference type="Gene3D" id="3.40.50.300">
    <property type="entry name" value="P-loop containing nucleotide triphosphate hydrolases"/>
    <property type="match status" value="1"/>
</dbReference>
<evidence type="ECO:0000256" key="3">
    <source>
        <dbReference type="RuleBase" id="RU361155"/>
    </source>
</evidence>
<keyword evidence="6" id="KW-1185">Reference proteome</keyword>
<dbReference type="GO" id="GO:0008146">
    <property type="term" value="F:sulfotransferase activity"/>
    <property type="evidence" value="ECO:0007669"/>
    <property type="project" value="InterPro"/>
</dbReference>
<reference evidence="5 6" key="1">
    <citation type="submission" date="2023-12" db="EMBL/GenBank/DDBJ databases">
        <title>A high-quality genome assembly for Dillenia turbinata (Dilleniales).</title>
        <authorList>
            <person name="Chanderbali A."/>
        </authorList>
    </citation>
    <scope>NUCLEOTIDE SEQUENCE [LARGE SCALE GENOMIC DNA]</scope>
    <source>
        <strain evidence="5">LSX21</strain>
        <tissue evidence="5">Leaf</tissue>
    </source>
</reference>
<dbReference type="AlphaFoldDB" id="A0AAN8VD07"/>
<accession>A0AAN8VD07</accession>
<feature type="domain" description="Sulfotransferase" evidence="4">
    <location>
        <begin position="72"/>
        <end position="331"/>
    </location>
</feature>
<proteinExistence type="inferred from homology"/>
<evidence type="ECO:0000313" key="5">
    <source>
        <dbReference type="EMBL" id="KAK6925152.1"/>
    </source>
</evidence>
<keyword evidence="2 3" id="KW-0808">Transferase</keyword>
<dbReference type="InterPro" id="IPR027417">
    <property type="entry name" value="P-loop_NTPase"/>
</dbReference>
<dbReference type="SUPFAM" id="SSF52540">
    <property type="entry name" value="P-loop containing nucleoside triphosphate hydrolases"/>
    <property type="match status" value="1"/>
</dbReference>
<evidence type="ECO:0000256" key="1">
    <source>
        <dbReference type="ARBA" id="ARBA00005771"/>
    </source>
</evidence>
<dbReference type="Pfam" id="PF00685">
    <property type="entry name" value="Sulfotransfer_1"/>
    <property type="match status" value="1"/>
</dbReference>
<dbReference type="EC" id="2.8.2.-" evidence="3"/>
<evidence type="ECO:0000256" key="2">
    <source>
        <dbReference type="ARBA" id="ARBA00022679"/>
    </source>
</evidence>
<dbReference type="PANTHER" id="PTHR11783">
    <property type="entry name" value="SULFOTRANSFERASE SULT"/>
    <property type="match status" value="1"/>
</dbReference>
<dbReference type="InterPro" id="IPR000863">
    <property type="entry name" value="Sulfotransferase_dom"/>
</dbReference>